<evidence type="ECO:0000256" key="1">
    <source>
        <dbReference type="ARBA" id="ARBA00004123"/>
    </source>
</evidence>
<evidence type="ECO:0000256" key="6">
    <source>
        <dbReference type="SAM" id="Phobius"/>
    </source>
</evidence>
<dbReference type="GO" id="GO:0000981">
    <property type="term" value="F:DNA-binding transcription factor activity, RNA polymerase II-specific"/>
    <property type="evidence" value="ECO:0007669"/>
    <property type="project" value="InterPro"/>
</dbReference>
<accession>A0A8H7IRX6</accession>
<dbReference type="GO" id="GO:0006351">
    <property type="term" value="P:DNA-templated transcription"/>
    <property type="evidence" value="ECO:0007669"/>
    <property type="project" value="InterPro"/>
</dbReference>
<dbReference type="SUPFAM" id="SSF57701">
    <property type="entry name" value="Zn2/Cys6 DNA-binding domain"/>
    <property type="match status" value="1"/>
</dbReference>
<dbReference type="PROSITE" id="PS00463">
    <property type="entry name" value="ZN2_CY6_FUNGAL_1"/>
    <property type="match status" value="1"/>
</dbReference>
<organism evidence="8 9">
    <name type="scientific">Lasiodiplodia theobromae</name>
    <dbReference type="NCBI Taxonomy" id="45133"/>
    <lineage>
        <taxon>Eukaryota</taxon>
        <taxon>Fungi</taxon>
        <taxon>Dikarya</taxon>
        <taxon>Ascomycota</taxon>
        <taxon>Pezizomycotina</taxon>
        <taxon>Dothideomycetes</taxon>
        <taxon>Dothideomycetes incertae sedis</taxon>
        <taxon>Botryosphaeriales</taxon>
        <taxon>Botryosphaeriaceae</taxon>
        <taxon>Lasiodiplodia</taxon>
    </lineage>
</organism>
<evidence type="ECO:0000256" key="5">
    <source>
        <dbReference type="SAM" id="MobiDB-lite"/>
    </source>
</evidence>
<proteinExistence type="predicted"/>
<dbReference type="InterPro" id="IPR007219">
    <property type="entry name" value="XnlR_reg_dom"/>
</dbReference>
<sequence>MSKRNNSSEPGGQTATATKRSRTAHACDSCRVRKSRCDGARPSCDICTSMGLVCHYRTPARPVPQTAKDEQVARMEGRLQAMEAMLKAALGGASAEHTNYAAAPAEDDHSRTFINITTPVSIEDIQPAERGPGSARDTDCISSAGEAVDGMAAISFRDEEGSGYFGPSSNSSLFNLIMAAAAEVDESHPSPTDSTVKQNLISRPTSPPFPKTGGQHVRSNNSCTLPPEYEIIDMVERFFGSTGQLFPYLHKPTILKSLASMRMSGFQNVKRSQLCILNLIMALACVFGTHHLPITERVDKGNVFLSRGLVLLQQDLAKSASLESLQALVLLVQYFEGTQSAAQTWKLHGTAVNVGLQLGLQQPMQAQCSGPLEAEIRRRTWWACFMMDRMCSMTFGRPPLIANNLMCCGLPSDVDIGQWEDNEEMLYATQNARKPLAKAFFSETSKLNLLVGNVISKIYQDNVKRDPDLTCTEILQETIKLEKQLMEWKQALPPQVQLISLQDIDSGSNNHRSRIVLTLRYLNTQTLLHRGVVTQFLRVSAGVATLEGPELSLLRSYGLNSLETCSGTAMNSIDIICRVANNESLLPVWWVSIYYGRPLLTILLQDDRAIDNCLTAFNSALILFGIIVVLHKHRMHLRQTRLHDLLDSVTTACKVLPTIGGGSHLVMRCQKILNSLMQTASSLDIGSRQGSNNFAAIEYSQPVAEAPAAQVPDRLLHDFHSQITDAIFFPSLDINSTFGFSSFDNECL</sequence>
<evidence type="ECO:0000313" key="9">
    <source>
        <dbReference type="Proteomes" id="UP000627934"/>
    </source>
</evidence>
<evidence type="ECO:0000313" key="8">
    <source>
        <dbReference type="EMBL" id="KAF9630476.1"/>
    </source>
</evidence>
<keyword evidence="2" id="KW-0479">Metal-binding</keyword>
<comment type="caution">
    <text evidence="8">The sequence shown here is derived from an EMBL/GenBank/DDBJ whole genome shotgun (WGS) entry which is preliminary data.</text>
</comment>
<dbReference type="Gene3D" id="4.10.240.10">
    <property type="entry name" value="Zn(2)-C6 fungal-type DNA-binding domain"/>
    <property type="match status" value="1"/>
</dbReference>
<keyword evidence="4" id="KW-0539">Nucleus</keyword>
<keyword evidence="3" id="KW-0238">DNA-binding</keyword>
<dbReference type="PANTHER" id="PTHR46910">
    <property type="entry name" value="TRANSCRIPTION FACTOR PDR1"/>
    <property type="match status" value="1"/>
</dbReference>
<dbReference type="Pfam" id="PF00172">
    <property type="entry name" value="Zn_clus"/>
    <property type="match status" value="1"/>
</dbReference>
<protein>
    <recommendedName>
        <fullName evidence="7">Zn(2)-C6 fungal-type domain-containing protein</fullName>
    </recommendedName>
</protein>
<dbReference type="GO" id="GO:0008270">
    <property type="term" value="F:zinc ion binding"/>
    <property type="evidence" value="ECO:0007669"/>
    <property type="project" value="InterPro"/>
</dbReference>
<feature type="compositionally biased region" description="Polar residues" evidence="5">
    <location>
        <begin position="189"/>
        <end position="204"/>
    </location>
</feature>
<feature type="domain" description="Zn(2)-C6 fungal-type" evidence="7">
    <location>
        <begin position="26"/>
        <end position="56"/>
    </location>
</feature>
<dbReference type="InterPro" id="IPR036864">
    <property type="entry name" value="Zn2-C6_fun-type_DNA-bd_sf"/>
</dbReference>
<evidence type="ECO:0000256" key="3">
    <source>
        <dbReference type="ARBA" id="ARBA00023125"/>
    </source>
</evidence>
<feature type="compositionally biased region" description="Polar residues" evidence="5">
    <location>
        <begin position="1"/>
        <end position="18"/>
    </location>
</feature>
<dbReference type="GO" id="GO:0003677">
    <property type="term" value="F:DNA binding"/>
    <property type="evidence" value="ECO:0007669"/>
    <property type="project" value="UniProtKB-KW"/>
</dbReference>
<evidence type="ECO:0000259" key="7">
    <source>
        <dbReference type="PROSITE" id="PS50048"/>
    </source>
</evidence>
<dbReference type="InterPro" id="IPR050987">
    <property type="entry name" value="AtrR-like"/>
</dbReference>
<comment type="subcellular location">
    <subcellularLocation>
        <location evidence="1">Nucleus</location>
    </subcellularLocation>
</comment>
<dbReference type="PROSITE" id="PS50048">
    <property type="entry name" value="ZN2_CY6_FUNGAL_2"/>
    <property type="match status" value="1"/>
</dbReference>
<keyword evidence="6" id="KW-0812">Transmembrane</keyword>
<dbReference type="Proteomes" id="UP000627934">
    <property type="component" value="Unassembled WGS sequence"/>
</dbReference>
<dbReference type="EMBL" id="MDYX01000040">
    <property type="protein sequence ID" value="KAF9630476.1"/>
    <property type="molecule type" value="Genomic_DNA"/>
</dbReference>
<feature type="region of interest" description="Disordered" evidence="5">
    <location>
        <begin position="185"/>
        <end position="220"/>
    </location>
</feature>
<feature type="transmembrane region" description="Helical" evidence="6">
    <location>
        <begin position="614"/>
        <end position="631"/>
    </location>
</feature>
<gene>
    <name evidence="8" type="ORF">BFW01_g1038</name>
</gene>
<dbReference type="CDD" id="cd00067">
    <property type="entry name" value="GAL4"/>
    <property type="match status" value="1"/>
</dbReference>
<dbReference type="PANTHER" id="PTHR46910:SF3">
    <property type="entry name" value="HALOTOLERANCE PROTEIN 9-RELATED"/>
    <property type="match status" value="1"/>
</dbReference>
<name>A0A8H7IRX6_9PEZI</name>
<dbReference type="AlphaFoldDB" id="A0A8H7IRX6"/>
<dbReference type="InterPro" id="IPR001138">
    <property type="entry name" value="Zn2Cys6_DnaBD"/>
</dbReference>
<dbReference type="SMART" id="SM00906">
    <property type="entry name" value="Fungal_trans"/>
    <property type="match status" value="2"/>
</dbReference>
<reference evidence="8" key="1">
    <citation type="submission" date="2016-08" db="EMBL/GenBank/DDBJ databases">
        <authorList>
            <person name="Yan J."/>
        </authorList>
    </citation>
    <scope>NUCLEOTIDE SEQUENCE</scope>
    <source>
        <strain evidence="8">CSS-01s</strain>
    </source>
</reference>
<evidence type="ECO:0000256" key="2">
    <source>
        <dbReference type="ARBA" id="ARBA00022723"/>
    </source>
</evidence>
<keyword evidence="6" id="KW-0472">Membrane</keyword>
<keyword evidence="6" id="KW-1133">Transmembrane helix</keyword>
<reference evidence="8" key="2">
    <citation type="journal article" date="2018" name="DNA Res.">
        <title>Comparative genome and transcriptome analyses reveal adaptations to opportunistic infections in woody plant degrading pathogens of Botryosphaeriaceae.</title>
        <authorList>
            <person name="Yan J.Y."/>
            <person name="Zhao W.S."/>
            <person name="Chen Z."/>
            <person name="Xing Q.K."/>
            <person name="Zhang W."/>
            <person name="Chethana K.W.T."/>
            <person name="Xue M.F."/>
            <person name="Xu J.P."/>
            <person name="Phillips A.J.L."/>
            <person name="Wang Y."/>
            <person name="Liu J.H."/>
            <person name="Liu M."/>
            <person name="Zhou Y."/>
            <person name="Jayawardena R.S."/>
            <person name="Manawasinghe I.S."/>
            <person name="Huang J.B."/>
            <person name="Qiao G.H."/>
            <person name="Fu C.Y."/>
            <person name="Guo F.F."/>
            <person name="Dissanayake A.J."/>
            <person name="Peng Y.L."/>
            <person name="Hyde K.D."/>
            <person name="Li X.H."/>
        </authorList>
    </citation>
    <scope>NUCLEOTIDE SEQUENCE</scope>
    <source>
        <strain evidence="8">CSS-01s</strain>
    </source>
</reference>
<feature type="region of interest" description="Disordered" evidence="5">
    <location>
        <begin position="1"/>
        <end position="25"/>
    </location>
</feature>
<dbReference type="SMART" id="SM00066">
    <property type="entry name" value="GAL4"/>
    <property type="match status" value="1"/>
</dbReference>
<evidence type="ECO:0000256" key="4">
    <source>
        <dbReference type="ARBA" id="ARBA00023242"/>
    </source>
</evidence>
<dbReference type="CDD" id="cd12148">
    <property type="entry name" value="fungal_TF_MHR"/>
    <property type="match status" value="1"/>
</dbReference>
<dbReference type="Pfam" id="PF04082">
    <property type="entry name" value="Fungal_trans"/>
    <property type="match status" value="1"/>
</dbReference>
<dbReference type="GO" id="GO:0005634">
    <property type="term" value="C:nucleus"/>
    <property type="evidence" value="ECO:0007669"/>
    <property type="project" value="UniProtKB-SubCell"/>
</dbReference>